<proteinExistence type="predicted"/>
<keyword evidence="2" id="KW-1185">Reference proteome</keyword>
<reference evidence="2" key="1">
    <citation type="submission" date="2013-03" db="EMBL/GenBank/DDBJ databases">
        <title>The Genome Sequence of Anopheles minimus MINIMUS1.</title>
        <authorList>
            <consortium name="The Broad Institute Genomics Platform"/>
            <person name="Neafsey D.E."/>
            <person name="Walton C."/>
            <person name="Walker B."/>
            <person name="Young S.K."/>
            <person name="Zeng Q."/>
            <person name="Gargeya S."/>
            <person name="Fitzgerald M."/>
            <person name="Haas B."/>
            <person name="Abouelleil A."/>
            <person name="Allen A.W."/>
            <person name="Alvarado L."/>
            <person name="Arachchi H.M."/>
            <person name="Berlin A.M."/>
            <person name="Chapman S.B."/>
            <person name="Gainer-Dewar J."/>
            <person name="Goldberg J."/>
            <person name="Griggs A."/>
            <person name="Gujja S."/>
            <person name="Hansen M."/>
            <person name="Howarth C."/>
            <person name="Imamovic A."/>
            <person name="Ireland A."/>
            <person name="Larimer J."/>
            <person name="McCowan C."/>
            <person name="Murphy C."/>
            <person name="Pearson M."/>
            <person name="Poon T.W."/>
            <person name="Priest M."/>
            <person name="Roberts A."/>
            <person name="Saif S."/>
            <person name="Shea T."/>
            <person name="Sisk P."/>
            <person name="Sykes S."/>
            <person name="Wortman J."/>
            <person name="Nusbaum C."/>
            <person name="Birren B."/>
        </authorList>
    </citation>
    <scope>NUCLEOTIDE SEQUENCE [LARGE SCALE GENOMIC DNA]</scope>
    <source>
        <strain evidence="2">MINIMUS1</strain>
    </source>
</reference>
<dbReference type="VEuPathDB" id="VectorBase:AMIN014748"/>
<reference evidence="1" key="2">
    <citation type="submission" date="2020-05" db="UniProtKB">
        <authorList>
            <consortium name="EnsemblMetazoa"/>
        </authorList>
    </citation>
    <scope>IDENTIFICATION</scope>
    <source>
        <strain evidence="1">MINIMUS1</strain>
    </source>
</reference>
<name>A0A182WQ13_9DIPT</name>
<organism evidence="1 2">
    <name type="scientific">Anopheles minimus</name>
    <dbReference type="NCBI Taxonomy" id="112268"/>
    <lineage>
        <taxon>Eukaryota</taxon>
        <taxon>Metazoa</taxon>
        <taxon>Ecdysozoa</taxon>
        <taxon>Arthropoda</taxon>
        <taxon>Hexapoda</taxon>
        <taxon>Insecta</taxon>
        <taxon>Pterygota</taxon>
        <taxon>Neoptera</taxon>
        <taxon>Endopterygota</taxon>
        <taxon>Diptera</taxon>
        <taxon>Nematocera</taxon>
        <taxon>Culicoidea</taxon>
        <taxon>Culicidae</taxon>
        <taxon>Anophelinae</taxon>
        <taxon>Anopheles</taxon>
    </lineage>
</organism>
<evidence type="ECO:0000313" key="1">
    <source>
        <dbReference type="EnsemblMetazoa" id="AMIN014748-PA"/>
    </source>
</evidence>
<dbReference type="AlphaFoldDB" id="A0A182WQ13"/>
<dbReference type="Proteomes" id="UP000075920">
    <property type="component" value="Unassembled WGS sequence"/>
</dbReference>
<sequence length="53" mass="6342">MHKHTHTPYFKKKVYDRLVILIVKKTTNKIKISNQSFYTTVRTLMEYPAVLIC</sequence>
<evidence type="ECO:0000313" key="2">
    <source>
        <dbReference type="Proteomes" id="UP000075920"/>
    </source>
</evidence>
<dbReference type="EnsemblMetazoa" id="AMIN014748-RA">
    <property type="protein sequence ID" value="AMIN014748-PA"/>
    <property type="gene ID" value="AMIN014748"/>
</dbReference>
<accession>A0A182WQ13</accession>
<protein>
    <submittedName>
        <fullName evidence="1">Uncharacterized protein</fullName>
    </submittedName>
</protein>